<evidence type="ECO:0000313" key="3">
    <source>
        <dbReference type="Proteomes" id="UP000053890"/>
    </source>
</evidence>
<protein>
    <recommendedName>
        <fullName evidence="4">Proteophosphoglycan ppg4</fullName>
    </recommendedName>
</protein>
<reference evidence="2 3" key="1">
    <citation type="journal article" date="2015" name="Front. Microbiol.">
        <title>Genome sequence of the plant growth promoting endophytic yeast Rhodotorula graminis WP1.</title>
        <authorList>
            <person name="Firrincieli A."/>
            <person name="Otillar R."/>
            <person name="Salamov A."/>
            <person name="Schmutz J."/>
            <person name="Khan Z."/>
            <person name="Redman R.S."/>
            <person name="Fleck N.D."/>
            <person name="Lindquist E."/>
            <person name="Grigoriev I.V."/>
            <person name="Doty S.L."/>
        </authorList>
    </citation>
    <scope>NUCLEOTIDE SEQUENCE [LARGE SCALE GENOMIC DNA]</scope>
    <source>
        <strain evidence="2 3">WP1</strain>
    </source>
</reference>
<name>A0A194S8I0_RHOGW</name>
<gene>
    <name evidence="2" type="ORF">RHOBADRAFT_51864</name>
</gene>
<organism evidence="2 3">
    <name type="scientific">Rhodotorula graminis (strain WP1)</name>
    <dbReference type="NCBI Taxonomy" id="578459"/>
    <lineage>
        <taxon>Eukaryota</taxon>
        <taxon>Fungi</taxon>
        <taxon>Dikarya</taxon>
        <taxon>Basidiomycota</taxon>
        <taxon>Pucciniomycotina</taxon>
        <taxon>Microbotryomycetes</taxon>
        <taxon>Sporidiobolales</taxon>
        <taxon>Sporidiobolaceae</taxon>
        <taxon>Rhodotorula</taxon>
    </lineage>
</organism>
<feature type="region of interest" description="Disordered" evidence="1">
    <location>
        <begin position="531"/>
        <end position="550"/>
    </location>
</feature>
<feature type="region of interest" description="Disordered" evidence="1">
    <location>
        <begin position="1"/>
        <end position="116"/>
    </location>
</feature>
<feature type="compositionally biased region" description="Polar residues" evidence="1">
    <location>
        <begin position="298"/>
        <end position="314"/>
    </location>
</feature>
<evidence type="ECO:0008006" key="4">
    <source>
        <dbReference type="Google" id="ProtNLM"/>
    </source>
</evidence>
<dbReference type="AlphaFoldDB" id="A0A194S8I0"/>
<dbReference type="OrthoDB" id="2524801at2759"/>
<dbReference type="Proteomes" id="UP000053890">
    <property type="component" value="Unassembled WGS sequence"/>
</dbReference>
<sequence>MVSSKDKRTSATRRTLPLASAAFNSRVSPPPPPSTTSAKPLPRSASTPSGHGRTRSFLTGLLERSASSKRLSEPPSRRQPASTKVGNSPMTAPVATTSSDTRPRAPAAHKKRLSAPVDFKGKASVSLPLNLSPHLSPVVAKSHHSPASRSSRSSPYLTSKPLPLDGDEKMRLAAWDFGGPVSSSPQELDKGKSRAFDDVEDEFSDGERAATAMPPSWTGMASYGEETLADFDGTRSQSMPVLASTSRLSVASDTSSTIAWAGPSLTSPPLVRPSLVGADTFASRYSIPYHLSPILESDSTSDGHLGPVQTSTDHLSTRAHEPTTTARPVLYIDPPRRPTRMHSDMSMSVYSRQSISMPGREHDGGGGGALDWGEELLSYFSPDTPEAHSRPELELEGLAIRGASAMPHTTPMSLEGEVIFDPLPAPSVPSQIVLSARPSFSAFAFPSSSSLATTSSASSSEQPSHVASPLFDEVRASAAPSTFTVATSVFDDAAGDGQDGASTTEKDVQGADGGVWRADWGWEMYRRSPEPVVADGDSTPASPKGRTPSLSPPTFAINLAAARSASPGAVSPVLLPLAARALRKREKSLPSIPDNASMWSGTTGVPVPSGETMHVEVFCTRELVRRGKYGERRVLVERTLLFTEDA</sequence>
<accession>A0A194S8I0</accession>
<feature type="region of interest" description="Disordered" evidence="1">
    <location>
        <begin position="137"/>
        <end position="164"/>
    </location>
</feature>
<evidence type="ECO:0000313" key="2">
    <source>
        <dbReference type="EMBL" id="KPV76879.1"/>
    </source>
</evidence>
<feature type="region of interest" description="Disordered" evidence="1">
    <location>
        <begin position="492"/>
        <end position="513"/>
    </location>
</feature>
<evidence type="ECO:0000256" key="1">
    <source>
        <dbReference type="SAM" id="MobiDB-lite"/>
    </source>
</evidence>
<feature type="compositionally biased region" description="Polar residues" evidence="1">
    <location>
        <begin position="79"/>
        <end position="100"/>
    </location>
</feature>
<dbReference type="RefSeq" id="XP_018272928.1">
    <property type="nucleotide sequence ID" value="XM_018416055.1"/>
</dbReference>
<feature type="compositionally biased region" description="Low complexity" evidence="1">
    <location>
        <begin position="492"/>
        <end position="501"/>
    </location>
</feature>
<dbReference type="EMBL" id="KQ474075">
    <property type="protein sequence ID" value="KPV76879.1"/>
    <property type="molecule type" value="Genomic_DNA"/>
</dbReference>
<dbReference type="GeneID" id="28976503"/>
<proteinExistence type="predicted"/>
<feature type="region of interest" description="Disordered" evidence="1">
    <location>
        <begin position="298"/>
        <end position="324"/>
    </location>
</feature>
<dbReference type="OMA" id="IRGASAM"/>
<keyword evidence="3" id="KW-1185">Reference proteome</keyword>